<evidence type="ECO:0000256" key="9">
    <source>
        <dbReference type="SAM" id="Phobius"/>
    </source>
</evidence>
<evidence type="ECO:0000313" key="12">
    <source>
        <dbReference type="EMBL" id="MBC8569342.1"/>
    </source>
</evidence>
<keyword evidence="13" id="KW-1185">Reference proteome</keyword>
<keyword evidence="5" id="KW-0547">Nucleotide-binding</keyword>
<comment type="subcellular location">
    <subcellularLocation>
        <location evidence="1">Cell membrane</location>
        <topology evidence="1">Multi-pass membrane protein</topology>
    </subcellularLocation>
</comment>
<feature type="domain" description="ABC transmembrane type-1" evidence="11">
    <location>
        <begin position="37"/>
        <end position="327"/>
    </location>
</feature>
<dbReference type="CDD" id="cd18547">
    <property type="entry name" value="ABC_6TM_Tm288_like"/>
    <property type="match status" value="1"/>
</dbReference>
<dbReference type="InterPro" id="IPR036640">
    <property type="entry name" value="ABC1_TM_sf"/>
</dbReference>
<reference evidence="12" key="1">
    <citation type="submission" date="2020-08" db="EMBL/GenBank/DDBJ databases">
        <title>Genome public.</title>
        <authorList>
            <person name="Liu C."/>
            <person name="Sun Q."/>
        </authorList>
    </citation>
    <scope>NUCLEOTIDE SEQUENCE</scope>
    <source>
        <strain evidence="12">NSJ-54</strain>
    </source>
</reference>
<dbReference type="PROSITE" id="PS50929">
    <property type="entry name" value="ABC_TM1F"/>
    <property type="match status" value="1"/>
</dbReference>
<protein>
    <submittedName>
        <fullName evidence="12">ABC transporter ATP-binding protein</fullName>
    </submittedName>
</protein>
<proteinExistence type="predicted"/>
<dbReference type="PANTHER" id="PTHR43394:SF1">
    <property type="entry name" value="ATP-BINDING CASSETTE SUB-FAMILY B MEMBER 10, MITOCHONDRIAL"/>
    <property type="match status" value="1"/>
</dbReference>
<dbReference type="GO" id="GO:0005886">
    <property type="term" value="C:plasma membrane"/>
    <property type="evidence" value="ECO:0007669"/>
    <property type="project" value="UniProtKB-SubCell"/>
</dbReference>
<evidence type="ECO:0000259" key="10">
    <source>
        <dbReference type="PROSITE" id="PS50893"/>
    </source>
</evidence>
<feature type="transmembrane region" description="Helical" evidence="9">
    <location>
        <begin position="31"/>
        <end position="51"/>
    </location>
</feature>
<keyword evidence="3" id="KW-1003">Cell membrane</keyword>
<dbReference type="GO" id="GO:0015421">
    <property type="term" value="F:ABC-type oligopeptide transporter activity"/>
    <property type="evidence" value="ECO:0007669"/>
    <property type="project" value="TreeGrafter"/>
</dbReference>
<keyword evidence="2" id="KW-0813">Transport</keyword>
<dbReference type="PROSITE" id="PS00211">
    <property type="entry name" value="ABC_TRANSPORTER_1"/>
    <property type="match status" value="1"/>
</dbReference>
<organism evidence="12 13">
    <name type="scientific">Zongyangia hominis</name>
    <dbReference type="NCBI Taxonomy" id="2763677"/>
    <lineage>
        <taxon>Bacteria</taxon>
        <taxon>Bacillati</taxon>
        <taxon>Bacillota</taxon>
        <taxon>Clostridia</taxon>
        <taxon>Eubacteriales</taxon>
        <taxon>Oscillospiraceae</taxon>
        <taxon>Zongyangia</taxon>
    </lineage>
</organism>
<evidence type="ECO:0000256" key="3">
    <source>
        <dbReference type="ARBA" id="ARBA00022475"/>
    </source>
</evidence>
<feature type="transmembrane region" description="Helical" evidence="9">
    <location>
        <begin position="186"/>
        <end position="203"/>
    </location>
</feature>
<dbReference type="InterPro" id="IPR003593">
    <property type="entry name" value="AAA+_ATPase"/>
</dbReference>
<keyword evidence="7 9" id="KW-1133">Transmembrane helix</keyword>
<dbReference type="GO" id="GO:0005524">
    <property type="term" value="F:ATP binding"/>
    <property type="evidence" value="ECO:0007669"/>
    <property type="project" value="UniProtKB-KW"/>
</dbReference>
<gene>
    <name evidence="12" type="ORF">H8709_00670</name>
</gene>
<evidence type="ECO:0000313" key="13">
    <source>
        <dbReference type="Proteomes" id="UP000660861"/>
    </source>
</evidence>
<dbReference type="SUPFAM" id="SSF52540">
    <property type="entry name" value="P-loop containing nucleoside triphosphate hydrolases"/>
    <property type="match status" value="1"/>
</dbReference>
<dbReference type="AlphaFoldDB" id="A0A926IAQ3"/>
<dbReference type="Proteomes" id="UP000660861">
    <property type="component" value="Unassembled WGS sequence"/>
</dbReference>
<accession>A0A926IAQ3</accession>
<comment type="caution">
    <text evidence="12">The sequence shown here is derived from an EMBL/GenBank/DDBJ whole genome shotgun (WGS) entry which is preliminary data.</text>
</comment>
<evidence type="ECO:0000256" key="8">
    <source>
        <dbReference type="ARBA" id="ARBA00023136"/>
    </source>
</evidence>
<dbReference type="InterPro" id="IPR003439">
    <property type="entry name" value="ABC_transporter-like_ATP-bd"/>
</dbReference>
<dbReference type="Pfam" id="PF00664">
    <property type="entry name" value="ABC_membrane"/>
    <property type="match status" value="1"/>
</dbReference>
<dbReference type="SUPFAM" id="SSF90123">
    <property type="entry name" value="ABC transporter transmembrane region"/>
    <property type="match status" value="1"/>
</dbReference>
<dbReference type="EMBL" id="JACRTC010000001">
    <property type="protein sequence ID" value="MBC8569342.1"/>
    <property type="molecule type" value="Genomic_DNA"/>
</dbReference>
<name>A0A926IAQ3_9FIRM</name>
<evidence type="ECO:0000256" key="1">
    <source>
        <dbReference type="ARBA" id="ARBA00004651"/>
    </source>
</evidence>
<dbReference type="InterPro" id="IPR011527">
    <property type="entry name" value="ABC1_TM_dom"/>
</dbReference>
<dbReference type="Gene3D" id="3.40.50.300">
    <property type="entry name" value="P-loop containing nucleotide triphosphate hydrolases"/>
    <property type="match status" value="1"/>
</dbReference>
<dbReference type="Pfam" id="PF00005">
    <property type="entry name" value="ABC_tran"/>
    <property type="match status" value="1"/>
</dbReference>
<dbReference type="InterPro" id="IPR017871">
    <property type="entry name" value="ABC_transporter-like_CS"/>
</dbReference>
<sequence length="603" mass="66700">MGPGRHQASHYGKPKDFKGTLKRLLGYLKPYRVSLGVAILFILLATLFSILSPKVLGMATTELFSGFQRMATGGGIDFEAVGRILIVLGIIYLLSALFNYIQQYMIAGISQKTMYNLRKDVDEKLAKLPLNYFDTRTYGEILSRVTNDVDTVSTSFQQSISQLITSVATVIGILVMMLVISPWLSLIALITLPLSMLASMKVVKRSQGFFKGQQISIGELNGHVEEMYTGHEVIKLYGREKQVTEEFDKINDKLFDNAWKAQFCSSIIMPIIGFVGNLGYILVCVGGGVMVSAGMLPLGDIQAFIQYLRQFNQPISQTANIANIIQSTVAAAERIFEVLDEQEEVPDTDHPVKLTSVKGEVVFENVTFGYDKEHPLIKNLNFSVKPGQKIAIVGPTGAGKTTLVNLLMRFYDVDGGRILIDGVDIMDMTRDDLRDMFGMVLQDTWSFKGTIRENIRYGDLGQNDKNVVKAADAAYADHFIRTLPGGYEMILNEDASNISQGQKQLLTIARAVLSDPSILILDEATSSVDTRTELLIQKAMNKLTEGRTSFVIAHRLSTIRDADCILVLKDGDIIETGSHEELMAQGGFYKTLYNSQFAQPEAG</sequence>
<evidence type="ECO:0000256" key="2">
    <source>
        <dbReference type="ARBA" id="ARBA00022448"/>
    </source>
</evidence>
<evidence type="ECO:0000259" key="11">
    <source>
        <dbReference type="PROSITE" id="PS50929"/>
    </source>
</evidence>
<dbReference type="InterPro" id="IPR039421">
    <property type="entry name" value="Type_1_exporter"/>
</dbReference>
<keyword evidence="8 9" id="KW-0472">Membrane</keyword>
<dbReference type="CDD" id="cd03254">
    <property type="entry name" value="ABCC_Glucan_exporter_like"/>
    <property type="match status" value="1"/>
</dbReference>
<feature type="transmembrane region" description="Helical" evidence="9">
    <location>
        <begin position="278"/>
        <end position="299"/>
    </location>
</feature>
<keyword evidence="6 12" id="KW-0067">ATP-binding</keyword>
<evidence type="ECO:0000256" key="6">
    <source>
        <dbReference type="ARBA" id="ARBA00022840"/>
    </source>
</evidence>
<evidence type="ECO:0000256" key="5">
    <source>
        <dbReference type="ARBA" id="ARBA00022741"/>
    </source>
</evidence>
<feature type="domain" description="ABC transporter" evidence="10">
    <location>
        <begin position="361"/>
        <end position="595"/>
    </location>
</feature>
<feature type="transmembrane region" description="Helical" evidence="9">
    <location>
        <begin position="80"/>
        <end position="101"/>
    </location>
</feature>
<dbReference type="GO" id="GO:0016887">
    <property type="term" value="F:ATP hydrolysis activity"/>
    <property type="evidence" value="ECO:0007669"/>
    <property type="project" value="InterPro"/>
</dbReference>
<dbReference type="InterPro" id="IPR027417">
    <property type="entry name" value="P-loop_NTPase"/>
</dbReference>
<keyword evidence="4 9" id="KW-0812">Transmembrane</keyword>
<evidence type="ECO:0000256" key="4">
    <source>
        <dbReference type="ARBA" id="ARBA00022692"/>
    </source>
</evidence>
<dbReference type="FunFam" id="1.20.1560.10:FF:000011">
    <property type="entry name" value="Multidrug ABC transporter ATP-binding protein"/>
    <property type="match status" value="1"/>
</dbReference>
<dbReference type="SMART" id="SM00382">
    <property type="entry name" value="AAA"/>
    <property type="match status" value="1"/>
</dbReference>
<evidence type="ECO:0000256" key="7">
    <source>
        <dbReference type="ARBA" id="ARBA00022989"/>
    </source>
</evidence>
<dbReference type="Gene3D" id="1.20.1560.10">
    <property type="entry name" value="ABC transporter type 1, transmembrane domain"/>
    <property type="match status" value="1"/>
</dbReference>
<dbReference type="FunFam" id="3.40.50.300:FF:000287">
    <property type="entry name" value="Multidrug ABC transporter ATP-binding protein"/>
    <property type="match status" value="1"/>
</dbReference>
<dbReference type="PROSITE" id="PS50893">
    <property type="entry name" value="ABC_TRANSPORTER_2"/>
    <property type="match status" value="1"/>
</dbReference>
<dbReference type="PANTHER" id="PTHR43394">
    <property type="entry name" value="ATP-DEPENDENT PERMEASE MDL1, MITOCHONDRIAL"/>
    <property type="match status" value="1"/>
</dbReference>
<feature type="transmembrane region" description="Helical" evidence="9">
    <location>
        <begin position="163"/>
        <end position="180"/>
    </location>
</feature>